<evidence type="ECO:0000259" key="4">
    <source>
        <dbReference type="SMART" id="SM00738"/>
    </source>
</evidence>
<name>A0AA41Y495_9BACT</name>
<feature type="domain" description="NusG-like N-terminal" evidence="4">
    <location>
        <begin position="7"/>
        <end position="104"/>
    </location>
</feature>
<keyword evidence="2" id="KW-0805">Transcription regulation</keyword>
<dbReference type="EMBL" id="JAPAAF010000013">
    <property type="protein sequence ID" value="MCW0483164.1"/>
    <property type="molecule type" value="Genomic_DNA"/>
</dbReference>
<dbReference type="Pfam" id="PF02357">
    <property type="entry name" value="NusG"/>
    <property type="match status" value="1"/>
</dbReference>
<dbReference type="InterPro" id="IPR036735">
    <property type="entry name" value="NGN_dom_sf"/>
</dbReference>
<dbReference type="PANTHER" id="PTHR30265:SF4">
    <property type="entry name" value="KOW MOTIF FAMILY PROTEIN, EXPRESSED"/>
    <property type="match status" value="1"/>
</dbReference>
<dbReference type="RefSeq" id="WP_282591766.1">
    <property type="nucleotide sequence ID" value="NZ_JAPAAF010000013.1"/>
</dbReference>
<keyword evidence="6" id="KW-1185">Reference proteome</keyword>
<organism evidence="5 6">
    <name type="scientific">Gaoshiqia sediminis</name>
    <dbReference type="NCBI Taxonomy" id="2986998"/>
    <lineage>
        <taxon>Bacteria</taxon>
        <taxon>Pseudomonadati</taxon>
        <taxon>Bacteroidota</taxon>
        <taxon>Bacteroidia</taxon>
        <taxon>Marinilabiliales</taxon>
        <taxon>Prolixibacteraceae</taxon>
        <taxon>Gaoshiqia</taxon>
    </lineage>
</organism>
<comment type="caution">
    <text evidence="5">The sequence shown here is derived from an EMBL/GenBank/DDBJ whole genome shotgun (WGS) entry which is preliminary data.</text>
</comment>
<dbReference type="SMART" id="SM00738">
    <property type="entry name" value="NGN"/>
    <property type="match status" value="1"/>
</dbReference>
<keyword evidence="1" id="KW-0889">Transcription antitermination</keyword>
<dbReference type="GO" id="GO:0031564">
    <property type="term" value="P:transcription antitermination"/>
    <property type="evidence" value="ECO:0007669"/>
    <property type="project" value="UniProtKB-KW"/>
</dbReference>
<dbReference type="Gene3D" id="3.30.70.940">
    <property type="entry name" value="NusG, N-terminal domain"/>
    <property type="match status" value="1"/>
</dbReference>
<reference evidence="5" key="1">
    <citation type="submission" date="2022-10" db="EMBL/GenBank/DDBJ databases">
        <title>Gaoshiqiia sediminis gen. nov., sp. nov., isolated from coastal sediment.</title>
        <authorList>
            <person name="Yu W.X."/>
            <person name="Mu D.S."/>
            <person name="Du J.Z."/>
            <person name="Liang Y.Q."/>
        </authorList>
    </citation>
    <scope>NUCLEOTIDE SEQUENCE</scope>
    <source>
        <strain evidence="5">A06</strain>
    </source>
</reference>
<evidence type="ECO:0000313" key="6">
    <source>
        <dbReference type="Proteomes" id="UP001163821"/>
    </source>
</evidence>
<keyword evidence="3" id="KW-0804">Transcription</keyword>
<dbReference type="SUPFAM" id="SSF82679">
    <property type="entry name" value="N-utilization substance G protein NusG, N-terminal domain"/>
    <property type="match status" value="1"/>
</dbReference>
<dbReference type="NCBIfam" id="NF033644">
    <property type="entry name" value="antiterm_UpxY"/>
    <property type="match status" value="1"/>
</dbReference>
<dbReference type="SUPFAM" id="SSF50104">
    <property type="entry name" value="Translation proteins SH3-like domain"/>
    <property type="match status" value="1"/>
</dbReference>
<sequence length="188" mass="21620">MSLVNSTYQWLAVYTRSRSEKKLLSELVKKGIDCYLPLKIEKRQWSDRIKKIEEPLLKGYLFVKVSNKEYFNVLNTPGAVTYVSFEGKAAPIPEKQINDLKTFMKFYNDQVDVTRESLSKGEKVIVVTGPLKGVTGEITDFRGKNRIALRFENLGYCVLTDIALQDVEIYKPDLIPSHRKLADMLTDY</sequence>
<dbReference type="AlphaFoldDB" id="A0AA41Y495"/>
<gene>
    <name evidence="5" type="ORF">N2K84_10515</name>
</gene>
<dbReference type="Proteomes" id="UP001163821">
    <property type="component" value="Unassembled WGS sequence"/>
</dbReference>
<dbReference type="GO" id="GO:0006354">
    <property type="term" value="P:DNA-templated transcription elongation"/>
    <property type="evidence" value="ECO:0007669"/>
    <property type="project" value="InterPro"/>
</dbReference>
<evidence type="ECO:0000256" key="1">
    <source>
        <dbReference type="ARBA" id="ARBA00022814"/>
    </source>
</evidence>
<dbReference type="InterPro" id="IPR008991">
    <property type="entry name" value="Translation_prot_SH3-like_sf"/>
</dbReference>
<dbReference type="CDD" id="cd09895">
    <property type="entry name" value="NGN_SP_UpxY"/>
    <property type="match status" value="1"/>
</dbReference>
<accession>A0AA41Y495</accession>
<dbReference type="InterPro" id="IPR043425">
    <property type="entry name" value="NusG-like"/>
</dbReference>
<dbReference type="PANTHER" id="PTHR30265">
    <property type="entry name" value="RHO-INTERACTING TRANSCRIPTION TERMINATION FACTOR NUSG"/>
    <property type="match status" value="1"/>
</dbReference>
<proteinExistence type="predicted"/>
<evidence type="ECO:0000256" key="3">
    <source>
        <dbReference type="ARBA" id="ARBA00023163"/>
    </source>
</evidence>
<dbReference type="InterPro" id="IPR006645">
    <property type="entry name" value="NGN-like_dom"/>
</dbReference>
<evidence type="ECO:0000313" key="5">
    <source>
        <dbReference type="EMBL" id="MCW0483164.1"/>
    </source>
</evidence>
<protein>
    <submittedName>
        <fullName evidence="5">UpxY family transcription antiterminator</fullName>
    </submittedName>
</protein>
<evidence type="ECO:0000256" key="2">
    <source>
        <dbReference type="ARBA" id="ARBA00023015"/>
    </source>
</evidence>